<evidence type="ECO:0008006" key="3">
    <source>
        <dbReference type="Google" id="ProtNLM"/>
    </source>
</evidence>
<dbReference type="InterPro" id="IPR012337">
    <property type="entry name" value="RNaseH-like_sf"/>
</dbReference>
<dbReference type="Proteomes" id="UP000054630">
    <property type="component" value="Unassembled WGS sequence"/>
</dbReference>
<dbReference type="STRING" id="6336.A0A0V0RXQ8"/>
<dbReference type="InterPro" id="IPR036397">
    <property type="entry name" value="RNaseH_sf"/>
</dbReference>
<dbReference type="AlphaFoldDB" id="A0A0V0RXQ8"/>
<dbReference type="Gene3D" id="3.30.420.10">
    <property type="entry name" value="Ribonuclease H-like superfamily/Ribonuclease H"/>
    <property type="match status" value="1"/>
</dbReference>
<dbReference type="SUPFAM" id="SSF53098">
    <property type="entry name" value="Ribonuclease H-like"/>
    <property type="match status" value="1"/>
</dbReference>
<proteinExistence type="predicted"/>
<dbReference type="GO" id="GO:0003676">
    <property type="term" value="F:nucleic acid binding"/>
    <property type="evidence" value="ECO:0007669"/>
    <property type="project" value="InterPro"/>
</dbReference>
<sequence>MVSIIEESVVADASDVQIHPNVNLRVRGLGKSPSADLDVIGTAMITIELGEISVKHPALVVRGLGHSCLLENDFLIEHETGRFISIQRNDDYGARGRRRSSNGETGYVARHGRHTHRKIKIRTLLQCGDEDQDKQNKVNLRRKLVVPKLIRSQALEALHDCLYAGHFREKHTSEKEGGCLTKTAMGNRYILTVTDCFTKWTEVFALPNMEATTIAKTLAENYYCRFGIPEQLHRKDTSDCPAVGHQLSTISSEIKPALQYVLKFLTDMYASILRIESDVGSGQLLVD</sequence>
<protein>
    <recommendedName>
        <fullName evidence="3">Integrase catalytic domain-containing protein</fullName>
    </recommendedName>
</protein>
<reference evidence="1 2" key="1">
    <citation type="submission" date="2015-01" db="EMBL/GenBank/DDBJ databases">
        <title>Evolution of Trichinella species and genotypes.</title>
        <authorList>
            <person name="Korhonen P.K."/>
            <person name="Edoardo P."/>
            <person name="Giuseppe L.R."/>
            <person name="Gasser R.B."/>
        </authorList>
    </citation>
    <scope>NUCLEOTIDE SEQUENCE [LARGE SCALE GENOMIC DNA]</scope>
    <source>
        <strain evidence="1">ISS37</strain>
    </source>
</reference>
<organism evidence="1 2">
    <name type="scientific">Trichinella nelsoni</name>
    <dbReference type="NCBI Taxonomy" id="6336"/>
    <lineage>
        <taxon>Eukaryota</taxon>
        <taxon>Metazoa</taxon>
        <taxon>Ecdysozoa</taxon>
        <taxon>Nematoda</taxon>
        <taxon>Enoplea</taxon>
        <taxon>Dorylaimia</taxon>
        <taxon>Trichinellida</taxon>
        <taxon>Trichinellidae</taxon>
        <taxon>Trichinella</taxon>
    </lineage>
</organism>
<accession>A0A0V0RXQ8</accession>
<evidence type="ECO:0000313" key="1">
    <source>
        <dbReference type="EMBL" id="KRX19265.1"/>
    </source>
</evidence>
<dbReference type="OrthoDB" id="441971at2759"/>
<gene>
    <name evidence="1" type="ORF">T07_3534</name>
</gene>
<evidence type="ECO:0000313" key="2">
    <source>
        <dbReference type="Proteomes" id="UP000054630"/>
    </source>
</evidence>
<name>A0A0V0RXQ8_9BILA</name>
<dbReference type="EMBL" id="JYDL01000061">
    <property type="protein sequence ID" value="KRX19265.1"/>
    <property type="molecule type" value="Genomic_DNA"/>
</dbReference>
<keyword evidence="2" id="KW-1185">Reference proteome</keyword>
<comment type="caution">
    <text evidence="1">The sequence shown here is derived from an EMBL/GenBank/DDBJ whole genome shotgun (WGS) entry which is preliminary data.</text>
</comment>